<protein>
    <recommendedName>
        <fullName evidence="3">Endonuclease/exonuclease/phosphatase domain-containing protein</fullName>
    </recommendedName>
</protein>
<organism evidence="1 2">
    <name type="scientific">Ooceraea biroi</name>
    <name type="common">Clonal raider ant</name>
    <name type="synonym">Cerapachys biroi</name>
    <dbReference type="NCBI Taxonomy" id="2015173"/>
    <lineage>
        <taxon>Eukaryota</taxon>
        <taxon>Metazoa</taxon>
        <taxon>Ecdysozoa</taxon>
        <taxon>Arthropoda</taxon>
        <taxon>Hexapoda</taxon>
        <taxon>Insecta</taxon>
        <taxon>Pterygota</taxon>
        <taxon>Neoptera</taxon>
        <taxon>Endopterygota</taxon>
        <taxon>Hymenoptera</taxon>
        <taxon>Apocrita</taxon>
        <taxon>Aculeata</taxon>
        <taxon>Formicoidea</taxon>
        <taxon>Formicidae</taxon>
        <taxon>Dorylinae</taxon>
        <taxon>Ooceraea</taxon>
    </lineage>
</organism>
<dbReference type="EMBL" id="KK107512">
    <property type="protein sequence ID" value="EZA49488.1"/>
    <property type="molecule type" value="Genomic_DNA"/>
</dbReference>
<gene>
    <name evidence="1" type="ORF">X777_12282</name>
</gene>
<name>A0A026W0B3_OOCBI</name>
<reference evidence="1 2" key="1">
    <citation type="journal article" date="2014" name="Curr. Biol.">
        <title>The genome of the clonal raider ant Cerapachys biroi.</title>
        <authorList>
            <person name="Oxley P.R."/>
            <person name="Ji L."/>
            <person name="Fetter-Pruneda I."/>
            <person name="McKenzie S.K."/>
            <person name="Li C."/>
            <person name="Hu H."/>
            <person name="Zhang G."/>
            <person name="Kronauer D.J."/>
        </authorList>
    </citation>
    <scope>NUCLEOTIDE SEQUENCE [LARGE SCALE GENOMIC DNA]</scope>
</reference>
<proteinExistence type="predicted"/>
<keyword evidence="2" id="KW-1185">Reference proteome</keyword>
<sequence length="95" mass="11251">MRRVKEERGKDWRVAFWNVAGLHNKDECFWKSLKEWDVMVLSETWVEGRGWQKLKSKLPKGYVWAMQEARRKKRVGCDGIVRNVGGGERMAEVKK</sequence>
<dbReference type="OMA" id="DECFWKS"/>
<evidence type="ECO:0000313" key="2">
    <source>
        <dbReference type="Proteomes" id="UP000053097"/>
    </source>
</evidence>
<evidence type="ECO:0000313" key="1">
    <source>
        <dbReference type="EMBL" id="EZA49488.1"/>
    </source>
</evidence>
<dbReference type="Proteomes" id="UP000053097">
    <property type="component" value="Unassembled WGS sequence"/>
</dbReference>
<evidence type="ECO:0008006" key="3">
    <source>
        <dbReference type="Google" id="ProtNLM"/>
    </source>
</evidence>
<dbReference type="AlphaFoldDB" id="A0A026W0B3"/>
<accession>A0A026W0B3</accession>